<evidence type="ECO:0000256" key="6">
    <source>
        <dbReference type="ARBA" id="ARBA00022692"/>
    </source>
</evidence>
<feature type="domain" description="Histidine kinase" evidence="12">
    <location>
        <begin position="247"/>
        <end position="443"/>
    </location>
</feature>
<keyword evidence="9" id="KW-0902">Two-component regulatory system</keyword>
<dbReference type="Gene3D" id="1.10.287.130">
    <property type="match status" value="1"/>
</dbReference>
<dbReference type="PANTHER" id="PTHR45436">
    <property type="entry name" value="SENSOR HISTIDINE KINASE YKOH"/>
    <property type="match status" value="1"/>
</dbReference>
<dbReference type="Gene3D" id="3.30.565.10">
    <property type="entry name" value="Histidine kinase-like ATPase, C-terminal domain"/>
    <property type="match status" value="1"/>
</dbReference>
<reference evidence="14 15" key="1">
    <citation type="submission" date="2020-08" db="EMBL/GenBank/DDBJ databases">
        <title>Genome sequence of Rhizobiales bacterium strain IZ6.</title>
        <authorList>
            <person name="Nakai R."/>
            <person name="Naganuma T."/>
        </authorList>
    </citation>
    <scope>NUCLEOTIDE SEQUENCE [LARGE SCALE GENOMIC DNA]</scope>
    <source>
        <strain evidence="14 15">IZ6</strain>
    </source>
</reference>
<dbReference type="InterPro" id="IPR003660">
    <property type="entry name" value="HAMP_dom"/>
</dbReference>
<dbReference type="InterPro" id="IPR003661">
    <property type="entry name" value="HisK_dim/P_dom"/>
</dbReference>
<comment type="subcellular location">
    <subcellularLocation>
        <location evidence="2">Membrane</location>
        <topology evidence="2">Multi-pass membrane protein</topology>
    </subcellularLocation>
</comment>
<sequence length="446" mass="49040">MPRERSLIGLVATRVTLFAVIAMMIQAVFVLLHYYRNDNRLADLMLDREADALATGFEHIDGRFGYQLPDDLERYAQRRSIARIRLPSGEVLFSNCDTECVRQLLPLDLKPPDSWARLVSQGKPIHVIGGRTRTLEDRTVFIEMGILEDSESVMWAVLGDELADHMVAPMVLLLVFSLGATLLSIRRALQPVSAAAKAAESLDPLNAKSLLTTAGMPREFAELTRAVNRAISRIGDVMRSQKLYTTAIAHEVRVPLAAMKLDLEHIADPRARKIDEDVDRLSHLVTQLTDLGRLDTFDRSMFEEMDLAAIGRHVVADMAPIVFQSGREIGFEDQHPSPALGLHSLIEDAVRNLVHNAMVHTPAGTLIAVIAGPGPLIRITDSAGLENRSYQMPGADGMFRSGDRIGMGLSIVRKIVDLHKGTLSLTVEPGRMTAAEITLPSLPTAS</sequence>
<dbReference type="KEGG" id="tso:IZ6_17040"/>
<evidence type="ECO:0000313" key="15">
    <source>
        <dbReference type="Proteomes" id="UP000515317"/>
    </source>
</evidence>
<evidence type="ECO:0000256" key="4">
    <source>
        <dbReference type="ARBA" id="ARBA00022553"/>
    </source>
</evidence>
<keyword evidence="6 11" id="KW-0812">Transmembrane</keyword>
<evidence type="ECO:0000259" key="12">
    <source>
        <dbReference type="PROSITE" id="PS50109"/>
    </source>
</evidence>
<evidence type="ECO:0000256" key="3">
    <source>
        <dbReference type="ARBA" id="ARBA00012438"/>
    </source>
</evidence>
<keyword evidence="8 11" id="KW-1133">Transmembrane helix</keyword>
<dbReference type="Pfam" id="PF02518">
    <property type="entry name" value="HATPase_c"/>
    <property type="match status" value="1"/>
</dbReference>
<dbReference type="SMART" id="SM00387">
    <property type="entry name" value="HATPase_c"/>
    <property type="match status" value="1"/>
</dbReference>
<keyword evidence="7 14" id="KW-0418">Kinase</keyword>
<dbReference type="SUPFAM" id="SSF55874">
    <property type="entry name" value="ATPase domain of HSP90 chaperone/DNA topoisomerase II/histidine kinase"/>
    <property type="match status" value="1"/>
</dbReference>
<keyword evidence="10 11" id="KW-0472">Membrane</keyword>
<dbReference type="RefSeq" id="WP_222874653.1">
    <property type="nucleotide sequence ID" value="NZ_AP023361.1"/>
</dbReference>
<evidence type="ECO:0000256" key="9">
    <source>
        <dbReference type="ARBA" id="ARBA00023012"/>
    </source>
</evidence>
<keyword evidence="15" id="KW-1185">Reference proteome</keyword>
<evidence type="ECO:0000259" key="13">
    <source>
        <dbReference type="PROSITE" id="PS50885"/>
    </source>
</evidence>
<evidence type="ECO:0000256" key="1">
    <source>
        <dbReference type="ARBA" id="ARBA00000085"/>
    </source>
</evidence>
<dbReference type="PROSITE" id="PS50885">
    <property type="entry name" value="HAMP"/>
    <property type="match status" value="1"/>
</dbReference>
<evidence type="ECO:0000256" key="5">
    <source>
        <dbReference type="ARBA" id="ARBA00022679"/>
    </source>
</evidence>
<dbReference type="SUPFAM" id="SSF47384">
    <property type="entry name" value="Homodimeric domain of signal transducing histidine kinase"/>
    <property type="match status" value="1"/>
</dbReference>
<organism evidence="14 15">
    <name type="scientific">Terrihabitans soli</name>
    <dbReference type="NCBI Taxonomy" id="708113"/>
    <lineage>
        <taxon>Bacteria</taxon>
        <taxon>Pseudomonadati</taxon>
        <taxon>Pseudomonadota</taxon>
        <taxon>Alphaproteobacteria</taxon>
        <taxon>Hyphomicrobiales</taxon>
        <taxon>Terrihabitans</taxon>
    </lineage>
</organism>
<evidence type="ECO:0000256" key="8">
    <source>
        <dbReference type="ARBA" id="ARBA00022989"/>
    </source>
</evidence>
<feature type="domain" description="HAMP" evidence="13">
    <location>
        <begin position="186"/>
        <end position="239"/>
    </location>
</feature>
<comment type="catalytic activity">
    <reaction evidence="1">
        <text>ATP + protein L-histidine = ADP + protein N-phospho-L-histidine.</text>
        <dbReference type="EC" id="2.7.13.3"/>
    </reaction>
</comment>
<dbReference type="EC" id="2.7.13.3" evidence="3"/>
<evidence type="ECO:0000313" key="14">
    <source>
        <dbReference type="EMBL" id="BCJ90969.1"/>
    </source>
</evidence>
<dbReference type="InterPro" id="IPR036097">
    <property type="entry name" value="HisK_dim/P_sf"/>
</dbReference>
<dbReference type="InterPro" id="IPR005467">
    <property type="entry name" value="His_kinase_dom"/>
</dbReference>
<dbReference type="InterPro" id="IPR050428">
    <property type="entry name" value="TCS_sensor_his_kinase"/>
</dbReference>
<dbReference type="PROSITE" id="PS50109">
    <property type="entry name" value="HIS_KIN"/>
    <property type="match status" value="1"/>
</dbReference>
<evidence type="ECO:0000256" key="10">
    <source>
        <dbReference type="ARBA" id="ARBA00023136"/>
    </source>
</evidence>
<dbReference type="PANTHER" id="PTHR45436:SF15">
    <property type="entry name" value="SENSOR HISTIDINE KINASE CUSS"/>
    <property type="match status" value="1"/>
</dbReference>
<dbReference type="GO" id="GO:0005886">
    <property type="term" value="C:plasma membrane"/>
    <property type="evidence" value="ECO:0007669"/>
    <property type="project" value="TreeGrafter"/>
</dbReference>
<accession>A0A6S6QPP1</accession>
<dbReference type="SMART" id="SM00388">
    <property type="entry name" value="HisKA"/>
    <property type="match status" value="1"/>
</dbReference>
<dbReference type="GO" id="GO:0000155">
    <property type="term" value="F:phosphorelay sensor kinase activity"/>
    <property type="evidence" value="ECO:0007669"/>
    <property type="project" value="InterPro"/>
</dbReference>
<keyword evidence="5" id="KW-0808">Transferase</keyword>
<dbReference type="CDD" id="cd00082">
    <property type="entry name" value="HisKA"/>
    <property type="match status" value="1"/>
</dbReference>
<evidence type="ECO:0000256" key="11">
    <source>
        <dbReference type="SAM" id="Phobius"/>
    </source>
</evidence>
<evidence type="ECO:0000256" key="7">
    <source>
        <dbReference type="ARBA" id="ARBA00022777"/>
    </source>
</evidence>
<dbReference type="AlphaFoldDB" id="A0A6S6QPP1"/>
<dbReference type="InterPro" id="IPR036890">
    <property type="entry name" value="HATPase_C_sf"/>
</dbReference>
<dbReference type="EMBL" id="AP023361">
    <property type="protein sequence ID" value="BCJ90969.1"/>
    <property type="molecule type" value="Genomic_DNA"/>
</dbReference>
<name>A0A6S6QPP1_9HYPH</name>
<proteinExistence type="predicted"/>
<gene>
    <name evidence="14" type="ORF">IZ6_17040</name>
</gene>
<keyword evidence="4" id="KW-0597">Phosphoprotein</keyword>
<dbReference type="Proteomes" id="UP000515317">
    <property type="component" value="Chromosome"/>
</dbReference>
<evidence type="ECO:0000256" key="2">
    <source>
        <dbReference type="ARBA" id="ARBA00004141"/>
    </source>
</evidence>
<protein>
    <recommendedName>
        <fullName evidence="3">histidine kinase</fullName>
        <ecNumber evidence="3">2.7.13.3</ecNumber>
    </recommendedName>
</protein>
<dbReference type="InterPro" id="IPR003594">
    <property type="entry name" value="HATPase_dom"/>
</dbReference>
<feature type="transmembrane region" description="Helical" evidence="11">
    <location>
        <begin position="7"/>
        <end position="35"/>
    </location>
</feature>